<comment type="caution">
    <text evidence="1">The sequence shown here is derived from an EMBL/GenBank/DDBJ whole genome shotgun (WGS) entry which is preliminary data.</text>
</comment>
<dbReference type="PROSITE" id="PS01228">
    <property type="entry name" value="COF_1"/>
    <property type="match status" value="1"/>
</dbReference>
<dbReference type="InterPro" id="IPR000150">
    <property type="entry name" value="Cof"/>
</dbReference>
<dbReference type="InterPro" id="IPR023214">
    <property type="entry name" value="HAD_sf"/>
</dbReference>
<dbReference type="SUPFAM" id="SSF56784">
    <property type="entry name" value="HAD-like"/>
    <property type="match status" value="1"/>
</dbReference>
<dbReference type="NCBIfam" id="TIGR01484">
    <property type="entry name" value="HAD-SF-IIB"/>
    <property type="match status" value="1"/>
</dbReference>
<evidence type="ECO:0008006" key="3">
    <source>
        <dbReference type="Google" id="ProtNLM"/>
    </source>
</evidence>
<dbReference type="AlphaFoldDB" id="A0A326RKX6"/>
<dbReference type="EMBL" id="QKTX01000019">
    <property type="protein sequence ID" value="PZV77595.1"/>
    <property type="molecule type" value="Genomic_DNA"/>
</dbReference>
<organism evidence="1 2">
    <name type="scientific">Algoriphagus aquaeductus</name>
    <dbReference type="NCBI Taxonomy" id="475299"/>
    <lineage>
        <taxon>Bacteria</taxon>
        <taxon>Pseudomonadati</taxon>
        <taxon>Bacteroidota</taxon>
        <taxon>Cytophagia</taxon>
        <taxon>Cytophagales</taxon>
        <taxon>Cyclobacteriaceae</taxon>
        <taxon>Algoriphagus</taxon>
    </lineage>
</organism>
<dbReference type="PANTHER" id="PTHR10000:SF8">
    <property type="entry name" value="HAD SUPERFAMILY HYDROLASE-LIKE, TYPE 3"/>
    <property type="match status" value="1"/>
</dbReference>
<keyword evidence="2" id="KW-1185">Reference proteome</keyword>
<dbReference type="CDD" id="cd07516">
    <property type="entry name" value="HAD_Pase"/>
    <property type="match status" value="1"/>
</dbReference>
<dbReference type="PANTHER" id="PTHR10000">
    <property type="entry name" value="PHOSPHOSERINE PHOSPHATASE"/>
    <property type="match status" value="1"/>
</dbReference>
<evidence type="ECO:0000313" key="1">
    <source>
        <dbReference type="EMBL" id="PZV77595.1"/>
    </source>
</evidence>
<dbReference type="SFLD" id="SFLDS00003">
    <property type="entry name" value="Haloacid_Dehalogenase"/>
    <property type="match status" value="1"/>
</dbReference>
<dbReference type="NCBIfam" id="TIGR00099">
    <property type="entry name" value="Cof-subfamily"/>
    <property type="match status" value="1"/>
</dbReference>
<dbReference type="GO" id="GO:0005829">
    <property type="term" value="C:cytosol"/>
    <property type="evidence" value="ECO:0007669"/>
    <property type="project" value="TreeGrafter"/>
</dbReference>
<dbReference type="Gene3D" id="3.40.50.1000">
    <property type="entry name" value="HAD superfamily/HAD-like"/>
    <property type="match status" value="1"/>
</dbReference>
<gene>
    <name evidence="1" type="ORF">CLV31_1197</name>
</gene>
<protein>
    <recommendedName>
        <fullName evidence="3">Cof subfamily protein (Haloacid dehalogenase superfamily)/HAD superfamily hydrolase (TIGR01484 family)</fullName>
    </recommendedName>
</protein>
<dbReference type="InterPro" id="IPR036412">
    <property type="entry name" value="HAD-like_sf"/>
</dbReference>
<dbReference type="InterPro" id="IPR006379">
    <property type="entry name" value="HAD-SF_hydro_IIB"/>
</dbReference>
<dbReference type="GO" id="GO:0016791">
    <property type="term" value="F:phosphatase activity"/>
    <property type="evidence" value="ECO:0007669"/>
    <property type="project" value="TreeGrafter"/>
</dbReference>
<evidence type="ECO:0000313" key="2">
    <source>
        <dbReference type="Proteomes" id="UP000248917"/>
    </source>
</evidence>
<name>A0A326RKX6_9BACT</name>
<accession>A0A326RKX6</accession>
<dbReference type="Proteomes" id="UP000248917">
    <property type="component" value="Unassembled WGS sequence"/>
</dbReference>
<dbReference type="Pfam" id="PF08282">
    <property type="entry name" value="Hydrolase_3"/>
    <property type="match status" value="1"/>
</dbReference>
<dbReference type="GO" id="GO:0000287">
    <property type="term" value="F:magnesium ion binding"/>
    <property type="evidence" value="ECO:0007669"/>
    <property type="project" value="TreeGrafter"/>
</dbReference>
<dbReference type="SFLD" id="SFLDG01140">
    <property type="entry name" value="C2.B:_Phosphomannomutase_and_P"/>
    <property type="match status" value="1"/>
</dbReference>
<sequence length="281" mass="32043">MTFKAICSDVDGTLLNSDRDLSPRLKNLIQSLSPQIPVILASSRMPDAMRHLLTDLGRPFEPMVAYNGGLVLDEKGQILDSVTIPLELVKTIIDWTAKTEIHVSLFHGENWYESKEDYWSKREIQNTKVNPTWMKREEIMELWSRENLGAHKVMVMGDSNEISWLFGELHLHHGSDLHLYRSKDTYIEIAPRKISKATGLEVLLKAKFDFGIQEVIAFGDNYNDIDLLQKAGWGVAVANARPEVKAVANEITLHHKEDGVAETLERFFWQKKQSPEFLQGS</sequence>
<dbReference type="OrthoDB" id="9814970at2"/>
<dbReference type="Gene3D" id="3.30.1240.10">
    <property type="match status" value="1"/>
</dbReference>
<dbReference type="RefSeq" id="WP_111394692.1">
    <property type="nucleotide sequence ID" value="NZ_QKTX01000019.1"/>
</dbReference>
<dbReference type="PRINTS" id="PR00119">
    <property type="entry name" value="CATATPASE"/>
</dbReference>
<reference evidence="1 2" key="1">
    <citation type="submission" date="2018-06" db="EMBL/GenBank/DDBJ databases">
        <title>Genomic Encyclopedia of Archaeal and Bacterial Type Strains, Phase II (KMG-II): from individual species to whole genera.</title>
        <authorList>
            <person name="Goeker M."/>
        </authorList>
    </citation>
    <scope>NUCLEOTIDE SEQUENCE [LARGE SCALE GENOMIC DNA]</scope>
    <source>
        <strain evidence="1 2">T4</strain>
    </source>
</reference>
<proteinExistence type="predicted"/>